<reference evidence="1" key="1">
    <citation type="submission" date="2022-08" db="EMBL/GenBank/DDBJ databases">
        <title>Genome Sequence of Lecanicillium fungicola.</title>
        <authorList>
            <person name="Buettner E."/>
        </authorList>
    </citation>
    <scope>NUCLEOTIDE SEQUENCE</scope>
    <source>
        <strain evidence="1">Babe33</strain>
    </source>
</reference>
<gene>
    <name evidence="1" type="ORF">NQ176_g9449</name>
</gene>
<comment type="caution">
    <text evidence="1">The sequence shown here is derived from an EMBL/GenBank/DDBJ whole genome shotgun (WGS) entry which is preliminary data.</text>
</comment>
<organism evidence="1 2">
    <name type="scientific">Zarea fungicola</name>
    <dbReference type="NCBI Taxonomy" id="93591"/>
    <lineage>
        <taxon>Eukaryota</taxon>
        <taxon>Fungi</taxon>
        <taxon>Dikarya</taxon>
        <taxon>Ascomycota</taxon>
        <taxon>Pezizomycotina</taxon>
        <taxon>Sordariomycetes</taxon>
        <taxon>Hypocreomycetidae</taxon>
        <taxon>Hypocreales</taxon>
        <taxon>Cordycipitaceae</taxon>
        <taxon>Zarea</taxon>
    </lineage>
</organism>
<protein>
    <submittedName>
        <fullName evidence="1">Uncharacterized protein</fullName>
    </submittedName>
</protein>
<evidence type="ECO:0000313" key="1">
    <source>
        <dbReference type="EMBL" id="KAJ2967888.1"/>
    </source>
</evidence>
<dbReference type="Proteomes" id="UP001143910">
    <property type="component" value="Unassembled WGS sequence"/>
</dbReference>
<sequence length="333" mass="36500">MKNGAHYIAMQTFRQLWPTKPEFTESDIPNLHGKVYLVTGSTSGIGRELACVLYSRNAVVYIGARSESKAAATIEAMRDEYPNSTGSLHPLTMDLADLKSVAAAASAFKSKETRLDVLFNNAGVMHPPQGSKTAQGYELQLGVNNLSHVLLTELLTPVLAETAAHEKEAAVRVVWVSSLYAELSSPQHGFEPENMNYVKQDRGANFKYSSSKAGVYYQGTDYANKKRHLGIISIICNPGNLQTGLQRYESRFFKLAMSPFLSPAINGAYTELFCGLSPEVTIDRSGAYVIPWGQFAPIRSDLKDGSLSLDEGGTGMAEKWCSWCFEQIASFIT</sequence>
<proteinExistence type="predicted"/>
<keyword evidence="2" id="KW-1185">Reference proteome</keyword>
<name>A0ACC1MMG9_9HYPO</name>
<accession>A0ACC1MMG9</accession>
<dbReference type="EMBL" id="JANJQO010002161">
    <property type="protein sequence ID" value="KAJ2967888.1"/>
    <property type="molecule type" value="Genomic_DNA"/>
</dbReference>
<evidence type="ECO:0000313" key="2">
    <source>
        <dbReference type="Proteomes" id="UP001143910"/>
    </source>
</evidence>